<dbReference type="Gene3D" id="3.20.20.370">
    <property type="entry name" value="Glycoside hydrolase/deacetylase"/>
    <property type="match status" value="1"/>
</dbReference>
<protein>
    <recommendedName>
        <fullName evidence="2">NodB homology domain-containing protein</fullName>
    </recommendedName>
</protein>
<dbReference type="AlphaFoldDB" id="A0A7C3WTG2"/>
<sequence length="271" mass="31016">MEQPLLLVLTHDVDWPRHGPPREHVLRRLDRFEPEDQRSFLERGENIYYGVELLMEWEERAGVRSTFFFRPVYDDGSTAEEYSDVIAELVRRGWEVGLHANIGEDLAGIAEEKKLLEAVTGREVACMRAHMLKLNPEVLPRLREVGLRLDSSLCYSREAPNPRSSGCLLYGEVVELPITVMDAFLFTYWGVKPGRVVETVMSLLREVRESGSCVATLLWHDNSVRMKGGREYAKLLEELQASEWLKPVSALDALENLQKHGCRCFPVCKSQ</sequence>
<dbReference type="GO" id="GO:0005975">
    <property type="term" value="P:carbohydrate metabolic process"/>
    <property type="evidence" value="ECO:0007669"/>
    <property type="project" value="InterPro"/>
</dbReference>
<evidence type="ECO:0008006" key="2">
    <source>
        <dbReference type="Google" id="ProtNLM"/>
    </source>
</evidence>
<dbReference type="SUPFAM" id="SSF88713">
    <property type="entry name" value="Glycoside hydrolase/deacetylase"/>
    <property type="match status" value="1"/>
</dbReference>
<dbReference type="EMBL" id="DTIB01000045">
    <property type="protein sequence ID" value="HGB24825.1"/>
    <property type="molecule type" value="Genomic_DNA"/>
</dbReference>
<reference evidence="1" key="1">
    <citation type="journal article" date="2020" name="mSystems">
        <title>Genome- and Community-Level Interaction Insights into Carbon Utilization and Element Cycling Functions of Hydrothermarchaeota in Hydrothermal Sediment.</title>
        <authorList>
            <person name="Zhou Z."/>
            <person name="Liu Y."/>
            <person name="Xu W."/>
            <person name="Pan J."/>
            <person name="Luo Z.H."/>
            <person name="Li M."/>
        </authorList>
    </citation>
    <scope>NUCLEOTIDE SEQUENCE [LARGE SCALE GENOMIC DNA]</scope>
    <source>
        <strain evidence="1">SpSt-8</strain>
    </source>
</reference>
<evidence type="ECO:0000313" key="1">
    <source>
        <dbReference type="EMBL" id="HGB24825.1"/>
    </source>
</evidence>
<comment type="caution">
    <text evidence="1">The sequence shown here is derived from an EMBL/GenBank/DDBJ whole genome shotgun (WGS) entry which is preliminary data.</text>
</comment>
<gene>
    <name evidence="1" type="ORF">ENV88_02030</name>
</gene>
<proteinExistence type="predicted"/>
<dbReference type="InterPro" id="IPR011330">
    <property type="entry name" value="Glyco_hydro/deAcase_b/a-brl"/>
</dbReference>
<organism evidence="1">
    <name type="scientific">Thermofilum pendens</name>
    <dbReference type="NCBI Taxonomy" id="2269"/>
    <lineage>
        <taxon>Archaea</taxon>
        <taxon>Thermoproteota</taxon>
        <taxon>Thermoprotei</taxon>
        <taxon>Thermofilales</taxon>
        <taxon>Thermofilaceae</taxon>
        <taxon>Thermofilum</taxon>
    </lineage>
</organism>
<accession>A0A7C3WTG2</accession>
<name>A0A7C3WTG2_THEPE</name>